<dbReference type="InterPro" id="IPR054189">
    <property type="entry name" value="DUF6894"/>
</dbReference>
<evidence type="ECO:0000313" key="2">
    <source>
        <dbReference type="EMBL" id="MBB6165139.1"/>
    </source>
</evidence>
<accession>A0A7W9YAT2</accession>
<evidence type="ECO:0000259" key="1">
    <source>
        <dbReference type="Pfam" id="PF21834"/>
    </source>
</evidence>
<feature type="domain" description="DUF6894" evidence="1">
    <location>
        <begin position="4"/>
        <end position="70"/>
    </location>
</feature>
<reference evidence="2 3" key="1">
    <citation type="submission" date="2020-08" db="EMBL/GenBank/DDBJ databases">
        <title>Genomic Encyclopedia of Type Strains, Phase IV (KMG-IV): sequencing the most valuable type-strain genomes for metagenomic binning, comparative biology and taxonomic classification.</title>
        <authorList>
            <person name="Goeker M."/>
        </authorList>
    </citation>
    <scope>NUCLEOTIDE SEQUENCE [LARGE SCALE GENOMIC DNA]</scope>
    <source>
        <strain evidence="2 3">DSM 100734</strain>
    </source>
</reference>
<dbReference type="EMBL" id="JACHEG010000008">
    <property type="protein sequence ID" value="MBB6165139.1"/>
    <property type="molecule type" value="Genomic_DNA"/>
</dbReference>
<comment type="caution">
    <text evidence="2">The sequence shown here is derived from an EMBL/GenBank/DDBJ whole genome shotgun (WGS) entry which is preliminary data.</text>
</comment>
<name>A0A7W9YAT2_9HYPH</name>
<protein>
    <recommendedName>
        <fullName evidence="1">DUF6894 domain-containing protein</fullName>
    </recommendedName>
</protein>
<keyword evidence="3" id="KW-1185">Reference proteome</keyword>
<dbReference type="AlphaFoldDB" id="A0A7W9YAT2"/>
<sequence length="76" mass="8465">MAQYFFHVMNGKAIIDDVGIELHDMDQVRTEAIRASGQMVSNGEHAWKGQAWQMIVTDSVGTIVFGVNFSVDRHGL</sequence>
<dbReference type="RefSeq" id="WP_183996187.1">
    <property type="nucleotide sequence ID" value="NZ_BMHW01000009.1"/>
</dbReference>
<gene>
    <name evidence="2" type="ORF">HNQ72_004985</name>
</gene>
<dbReference type="Pfam" id="PF21834">
    <property type="entry name" value="DUF6894"/>
    <property type="match status" value="1"/>
</dbReference>
<dbReference type="Proteomes" id="UP000547879">
    <property type="component" value="Unassembled WGS sequence"/>
</dbReference>
<evidence type="ECO:0000313" key="3">
    <source>
        <dbReference type="Proteomes" id="UP000547879"/>
    </source>
</evidence>
<organism evidence="2 3">
    <name type="scientific">Rhizobium wenxiniae</name>
    <dbReference type="NCBI Taxonomy" id="1737357"/>
    <lineage>
        <taxon>Bacteria</taxon>
        <taxon>Pseudomonadati</taxon>
        <taxon>Pseudomonadota</taxon>
        <taxon>Alphaproteobacteria</taxon>
        <taxon>Hyphomicrobiales</taxon>
        <taxon>Rhizobiaceae</taxon>
        <taxon>Rhizobium/Agrobacterium group</taxon>
        <taxon>Rhizobium</taxon>
    </lineage>
</organism>
<proteinExistence type="predicted"/>